<dbReference type="OrthoDB" id="9771451at2"/>
<feature type="transmembrane region" description="Helical" evidence="7">
    <location>
        <begin position="209"/>
        <end position="228"/>
    </location>
</feature>
<dbReference type="InterPro" id="IPR020846">
    <property type="entry name" value="MFS_dom"/>
</dbReference>
<dbReference type="AlphaFoldDB" id="A0A516X7G3"/>
<evidence type="ECO:0000256" key="3">
    <source>
        <dbReference type="ARBA" id="ARBA00022692"/>
    </source>
</evidence>
<comment type="subcellular location">
    <subcellularLocation>
        <location evidence="1">Cell membrane</location>
        <topology evidence="1">Multi-pass membrane protein</topology>
    </subcellularLocation>
</comment>
<keyword evidence="3 7" id="KW-0812">Transmembrane</keyword>
<feature type="transmembrane region" description="Helical" evidence="7">
    <location>
        <begin position="248"/>
        <end position="266"/>
    </location>
</feature>
<dbReference type="GO" id="GO:0015112">
    <property type="term" value="F:nitrate transmembrane transporter activity"/>
    <property type="evidence" value="ECO:0007669"/>
    <property type="project" value="InterPro"/>
</dbReference>
<feature type="transmembrane region" description="Helical" evidence="7">
    <location>
        <begin position="278"/>
        <end position="295"/>
    </location>
</feature>
<evidence type="ECO:0000256" key="5">
    <source>
        <dbReference type="ARBA" id="ARBA00023063"/>
    </source>
</evidence>
<evidence type="ECO:0000259" key="8">
    <source>
        <dbReference type="PROSITE" id="PS50850"/>
    </source>
</evidence>
<dbReference type="InterPro" id="IPR011701">
    <property type="entry name" value="MFS"/>
</dbReference>
<sequence length="411" mass="43067">MIRLGARGNLFLATFVSMIDFWVWNDLGPLSSRYSESMSLSSSQSAIMVAMPVLVGSLGRIPAGALTDKYGGRRMLLVVTIASIIPILLVGYFGSSGNYVALLASALLLGVAGTVFAVGIPFVSAWYPPERKGFATGVFGAGMVGTAVAAFFTPRFDNWFGGMQTHIILAVVLAVTAVIVFLGASDAPQWKPQTDPFLPKMWATMKLPVTWNMCVLYGLVFGGFVAFASYLPTYIATIDVYDFDPIQAGSRTAAFAVAAVVARPIGGMISDRVPPKNVVLVSVAGTAVFAALVNMQPKPEWQAGLVFGGLAFFLGIGTGGVFAWLSQLAPANKVGSVTGMVSAAGGLGGYFPPLIMGATFDEAGNNYHLGLTLLVITAVIILVYTAMLVPAADPTRRVSRPGAKPKEGAST</sequence>
<dbReference type="GO" id="GO:0005886">
    <property type="term" value="C:plasma membrane"/>
    <property type="evidence" value="ECO:0007669"/>
    <property type="project" value="UniProtKB-SubCell"/>
</dbReference>
<accession>A0A516X7G3</accession>
<proteinExistence type="inferred from homology"/>
<dbReference type="Gene3D" id="1.20.1250.20">
    <property type="entry name" value="MFS general substrate transporter like domains"/>
    <property type="match status" value="2"/>
</dbReference>
<feature type="transmembrane region" description="Helical" evidence="7">
    <location>
        <begin position="134"/>
        <end position="153"/>
    </location>
</feature>
<organism evidence="9 10">
    <name type="scientific">Tomitella fengzijianii</name>
    <dbReference type="NCBI Taxonomy" id="2597660"/>
    <lineage>
        <taxon>Bacteria</taxon>
        <taxon>Bacillati</taxon>
        <taxon>Actinomycetota</taxon>
        <taxon>Actinomycetes</taxon>
        <taxon>Mycobacteriales</taxon>
        <taxon>Tomitella</taxon>
    </lineage>
</organism>
<gene>
    <name evidence="9" type="ORF">FO059_03630</name>
</gene>
<dbReference type="InterPro" id="IPR036259">
    <property type="entry name" value="MFS_trans_sf"/>
</dbReference>
<dbReference type="RefSeq" id="WP_143910406.1">
    <property type="nucleotide sequence ID" value="NZ_CP041765.1"/>
</dbReference>
<feature type="transmembrane region" description="Helical" evidence="7">
    <location>
        <begin position="75"/>
        <end position="93"/>
    </location>
</feature>
<dbReference type="SUPFAM" id="SSF103473">
    <property type="entry name" value="MFS general substrate transporter"/>
    <property type="match status" value="1"/>
</dbReference>
<dbReference type="Proteomes" id="UP000317344">
    <property type="component" value="Chromosome"/>
</dbReference>
<dbReference type="PROSITE" id="PS50850">
    <property type="entry name" value="MFS"/>
    <property type="match status" value="1"/>
</dbReference>
<dbReference type="EMBL" id="CP041765">
    <property type="protein sequence ID" value="QDQ99002.1"/>
    <property type="molecule type" value="Genomic_DNA"/>
</dbReference>
<name>A0A516X7G3_9ACTN</name>
<dbReference type="InterPro" id="IPR044772">
    <property type="entry name" value="NO3_transporter"/>
</dbReference>
<evidence type="ECO:0000256" key="7">
    <source>
        <dbReference type="SAM" id="Phobius"/>
    </source>
</evidence>
<dbReference type="PANTHER" id="PTHR23515">
    <property type="entry name" value="HIGH-AFFINITY NITRATE TRANSPORTER 2.3"/>
    <property type="match status" value="1"/>
</dbReference>
<feature type="transmembrane region" description="Helical" evidence="7">
    <location>
        <begin position="337"/>
        <end position="355"/>
    </location>
</feature>
<keyword evidence="10" id="KW-1185">Reference proteome</keyword>
<dbReference type="GO" id="GO:0042128">
    <property type="term" value="P:nitrate assimilation"/>
    <property type="evidence" value="ECO:0007669"/>
    <property type="project" value="UniProtKB-KW"/>
</dbReference>
<feature type="transmembrane region" description="Helical" evidence="7">
    <location>
        <begin position="44"/>
        <end position="63"/>
    </location>
</feature>
<keyword evidence="4 7" id="KW-1133">Transmembrane helix</keyword>
<dbReference type="Pfam" id="PF07690">
    <property type="entry name" value="MFS_1"/>
    <property type="match status" value="1"/>
</dbReference>
<evidence type="ECO:0000313" key="9">
    <source>
        <dbReference type="EMBL" id="QDQ99002.1"/>
    </source>
</evidence>
<feature type="transmembrane region" description="Helical" evidence="7">
    <location>
        <begin position="99"/>
        <end position="127"/>
    </location>
</feature>
<feature type="transmembrane region" description="Helical" evidence="7">
    <location>
        <begin position="165"/>
        <end position="184"/>
    </location>
</feature>
<feature type="transmembrane region" description="Helical" evidence="7">
    <location>
        <begin position="367"/>
        <end position="389"/>
    </location>
</feature>
<evidence type="ECO:0000256" key="4">
    <source>
        <dbReference type="ARBA" id="ARBA00022989"/>
    </source>
</evidence>
<comment type="similarity">
    <text evidence="2">Belongs to the major facilitator superfamily. Nitrate/nitrite porter (TC 2.A.1.8) family.</text>
</comment>
<feature type="domain" description="Major facilitator superfamily (MFS) profile" evidence="8">
    <location>
        <begin position="6"/>
        <end position="393"/>
    </location>
</feature>
<reference evidence="9 10" key="1">
    <citation type="submission" date="2019-07" db="EMBL/GenBank/DDBJ databases">
        <title>Tomitella cavernea sp. nov., an actinomycete isolated from soil.</title>
        <authorList>
            <person name="Cheng J."/>
        </authorList>
    </citation>
    <scope>NUCLEOTIDE SEQUENCE [LARGE SCALE GENOMIC DNA]</scope>
    <source>
        <strain evidence="9 10">HY188</strain>
    </source>
</reference>
<feature type="transmembrane region" description="Helical" evidence="7">
    <location>
        <begin position="301"/>
        <end position="325"/>
    </location>
</feature>
<keyword evidence="5" id="KW-0534">Nitrate assimilation</keyword>
<feature type="transmembrane region" description="Helical" evidence="7">
    <location>
        <begin position="7"/>
        <end position="24"/>
    </location>
</feature>
<evidence type="ECO:0000313" key="10">
    <source>
        <dbReference type="Proteomes" id="UP000317344"/>
    </source>
</evidence>
<evidence type="ECO:0000256" key="2">
    <source>
        <dbReference type="ARBA" id="ARBA00008432"/>
    </source>
</evidence>
<keyword evidence="6 7" id="KW-0472">Membrane</keyword>
<evidence type="ECO:0000256" key="1">
    <source>
        <dbReference type="ARBA" id="ARBA00004651"/>
    </source>
</evidence>
<protein>
    <submittedName>
        <fullName evidence="9">NarK/NasA family nitrate transporter</fullName>
    </submittedName>
</protein>
<dbReference type="KEGG" id="toy:FO059_03630"/>
<reference evidence="9 10" key="2">
    <citation type="submission" date="2019-07" db="EMBL/GenBank/DDBJ databases">
        <authorList>
            <person name="Huang Y."/>
        </authorList>
    </citation>
    <scope>NUCLEOTIDE SEQUENCE [LARGE SCALE GENOMIC DNA]</scope>
    <source>
        <strain evidence="9 10">HY188</strain>
    </source>
</reference>
<evidence type="ECO:0000256" key="6">
    <source>
        <dbReference type="ARBA" id="ARBA00023136"/>
    </source>
</evidence>